<dbReference type="Pfam" id="PF02586">
    <property type="entry name" value="SRAP"/>
    <property type="match status" value="1"/>
</dbReference>
<proteinExistence type="inferred from homology"/>
<dbReference type="SUPFAM" id="SSF143081">
    <property type="entry name" value="BB1717-like"/>
    <property type="match status" value="1"/>
</dbReference>
<reference evidence="10" key="1">
    <citation type="journal article" date="2019" name="Int. J. Syst. Evol. Microbiol.">
        <title>The Global Catalogue of Microorganisms (GCM) 10K type strain sequencing project: providing services to taxonomists for standard genome sequencing and annotation.</title>
        <authorList>
            <consortium name="The Broad Institute Genomics Platform"/>
            <consortium name="The Broad Institute Genome Sequencing Center for Infectious Disease"/>
            <person name="Wu L."/>
            <person name="Ma J."/>
        </authorList>
    </citation>
    <scope>NUCLEOTIDE SEQUENCE [LARGE SCALE GENOMIC DNA]</scope>
    <source>
        <strain evidence="10">CGMCC 1.16326</strain>
    </source>
</reference>
<dbReference type="PANTHER" id="PTHR13604:SF0">
    <property type="entry name" value="ABASIC SITE PROCESSING PROTEIN HMCES"/>
    <property type="match status" value="1"/>
</dbReference>
<protein>
    <recommendedName>
        <fullName evidence="8">Abasic site processing protein</fullName>
        <ecNumber evidence="8">3.4.-.-</ecNumber>
    </recommendedName>
</protein>
<name>A0ABW0H4N3_9HYPH</name>
<evidence type="ECO:0000313" key="9">
    <source>
        <dbReference type="EMBL" id="MFC5391602.1"/>
    </source>
</evidence>
<organism evidence="9 10">
    <name type="scientific">Bosea vestrisii</name>
    <dbReference type="NCBI Taxonomy" id="151416"/>
    <lineage>
        <taxon>Bacteria</taxon>
        <taxon>Pseudomonadati</taxon>
        <taxon>Pseudomonadota</taxon>
        <taxon>Alphaproteobacteria</taxon>
        <taxon>Hyphomicrobiales</taxon>
        <taxon>Boseaceae</taxon>
        <taxon>Bosea</taxon>
    </lineage>
</organism>
<dbReference type="InterPro" id="IPR003738">
    <property type="entry name" value="SRAP"/>
</dbReference>
<comment type="caution">
    <text evidence="9">The sequence shown here is derived from an EMBL/GenBank/DDBJ whole genome shotgun (WGS) entry which is preliminary data.</text>
</comment>
<dbReference type="RefSeq" id="WP_377006403.1">
    <property type="nucleotide sequence ID" value="NZ_JBHSLV010000007.1"/>
</dbReference>
<dbReference type="InterPro" id="IPR036590">
    <property type="entry name" value="SRAP-like"/>
</dbReference>
<dbReference type="EC" id="3.4.-.-" evidence="8"/>
<dbReference type="EMBL" id="JBHSLV010000007">
    <property type="protein sequence ID" value="MFC5391602.1"/>
    <property type="molecule type" value="Genomic_DNA"/>
</dbReference>
<keyword evidence="4 8" id="KW-0378">Hydrolase</keyword>
<evidence type="ECO:0000256" key="3">
    <source>
        <dbReference type="ARBA" id="ARBA00022763"/>
    </source>
</evidence>
<evidence type="ECO:0000256" key="1">
    <source>
        <dbReference type="ARBA" id="ARBA00008136"/>
    </source>
</evidence>
<evidence type="ECO:0000256" key="2">
    <source>
        <dbReference type="ARBA" id="ARBA00022670"/>
    </source>
</evidence>
<keyword evidence="3" id="KW-0227">DNA damage</keyword>
<evidence type="ECO:0000256" key="7">
    <source>
        <dbReference type="ARBA" id="ARBA00023239"/>
    </source>
</evidence>
<dbReference type="Gene3D" id="3.90.1680.20">
    <property type="match status" value="2"/>
</dbReference>
<keyword evidence="5" id="KW-0190">Covalent protein-DNA linkage</keyword>
<evidence type="ECO:0000313" key="10">
    <source>
        <dbReference type="Proteomes" id="UP001596104"/>
    </source>
</evidence>
<evidence type="ECO:0000256" key="5">
    <source>
        <dbReference type="ARBA" id="ARBA00023124"/>
    </source>
</evidence>
<gene>
    <name evidence="9" type="ORF">ACFPPC_02985</name>
</gene>
<keyword evidence="7" id="KW-0456">Lyase</keyword>
<keyword evidence="2 8" id="KW-0645">Protease</keyword>
<comment type="similarity">
    <text evidence="1 8">Belongs to the SOS response-associated peptidase family.</text>
</comment>
<sequence length="258" mass="28563">MCNLYSHTKGVKAMRDLFARFDDGGPNFANLPPQPGIFPDYQAPIIRNEDGEARLTLTRWGMPSSKKALFDAARLRADKLRAKAKEVDFDYLLRMEPDGGTTNVRNTSSAHWKPWLGVPNRCLVPFTSFSEFNREAGGDIWFAFGEERPTAFFAGIWAPKWKSVRKVKEGEVEADLFAFLTTDPNAEVKAIHPKAMPVILTTPEECAAWMTAPWDQAKALQRPLPDGSLTIVARGVKKDGPADVLAAVADKATQATLL</sequence>
<accession>A0ABW0H4N3</accession>
<keyword evidence="10" id="KW-1185">Reference proteome</keyword>
<evidence type="ECO:0000256" key="4">
    <source>
        <dbReference type="ARBA" id="ARBA00022801"/>
    </source>
</evidence>
<dbReference type="PANTHER" id="PTHR13604">
    <property type="entry name" value="DC12-RELATED"/>
    <property type="match status" value="1"/>
</dbReference>
<dbReference type="Proteomes" id="UP001596104">
    <property type="component" value="Unassembled WGS sequence"/>
</dbReference>
<evidence type="ECO:0000256" key="8">
    <source>
        <dbReference type="RuleBase" id="RU364100"/>
    </source>
</evidence>
<evidence type="ECO:0000256" key="6">
    <source>
        <dbReference type="ARBA" id="ARBA00023125"/>
    </source>
</evidence>
<keyword evidence="6" id="KW-0238">DNA-binding</keyword>
<dbReference type="GO" id="GO:0016787">
    <property type="term" value="F:hydrolase activity"/>
    <property type="evidence" value="ECO:0007669"/>
    <property type="project" value="UniProtKB-KW"/>
</dbReference>